<gene>
    <name evidence="1" type="ORF">LTR97_003481</name>
</gene>
<reference evidence="1" key="1">
    <citation type="submission" date="2023-08" db="EMBL/GenBank/DDBJ databases">
        <title>Black Yeasts Isolated from many extreme environments.</title>
        <authorList>
            <person name="Coleine C."/>
            <person name="Stajich J.E."/>
            <person name="Selbmann L."/>
        </authorList>
    </citation>
    <scope>NUCLEOTIDE SEQUENCE</scope>
    <source>
        <strain evidence="1">CCFEE 5810</strain>
    </source>
</reference>
<evidence type="ECO:0000313" key="2">
    <source>
        <dbReference type="Proteomes" id="UP001310594"/>
    </source>
</evidence>
<evidence type="ECO:0000313" key="1">
    <source>
        <dbReference type="EMBL" id="KAK5702536.1"/>
    </source>
</evidence>
<proteinExistence type="predicted"/>
<protein>
    <submittedName>
        <fullName evidence="1">Uncharacterized protein</fullName>
    </submittedName>
</protein>
<dbReference type="Proteomes" id="UP001310594">
    <property type="component" value="Unassembled WGS sequence"/>
</dbReference>
<sequence>MDDLLPQILDTVPHSQLMQLPPELRLQIYGYVWPTGTTRIKILFGVNGTIVRDGSTRQDGRDETALLKTCRNFYREGLSVLYDSITFALHSVCRDVEPINGDKVLDFLCPWLEHAQHFELGLWALGIPNQNMGLFYLLGNLIRRFESEKLKRVELVKVGIYGCELRYGTREFDLDLAWVMGTLAGLKLRGRTVVQVRRGEYVKDVLGQVERYLGALGNGGAFCERTAGMR</sequence>
<dbReference type="EMBL" id="JAVRQU010000005">
    <property type="protein sequence ID" value="KAK5702536.1"/>
    <property type="molecule type" value="Genomic_DNA"/>
</dbReference>
<dbReference type="AlphaFoldDB" id="A0AAN7W970"/>
<organism evidence="1 2">
    <name type="scientific">Elasticomyces elasticus</name>
    <dbReference type="NCBI Taxonomy" id="574655"/>
    <lineage>
        <taxon>Eukaryota</taxon>
        <taxon>Fungi</taxon>
        <taxon>Dikarya</taxon>
        <taxon>Ascomycota</taxon>
        <taxon>Pezizomycotina</taxon>
        <taxon>Dothideomycetes</taxon>
        <taxon>Dothideomycetidae</taxon>
        <taxon>Mycosphaerellales</taxon>
        <taxon>Teratosphaeriaceae</taxon>
        <taxon>Elasticomyces</taxon>
    </lineage>
</organism>
<comment type="caution">
    <text evidence="1">The sequence shown here is derived from an EMBL/GenBank/DDBJ whole genome shotgun (WGS) entry which is preliminary data.</text>
</comment>
<accession>A0AAN7W970</accession>
<name>A0AAN7W970_9PEZI</name>